<reference evidence="9" key="1">
    <citation type="submission" date="2022-07" db="EMBL/GenBank/DDBJ databases">
        <title>FELIX.</title>
        <authorList>
            <person name="Wan K.H."/>
            <person name="Park S."/>
            <person name="Lawrence Q."/>
            <person name="Eichenberger J.P."/>
            <person name="Booth B.W."/>
            <person name="Piaggio A.J."/>
            <person name="Chandler J.C."/>
            <person name="Franklin A.B."/>
            <person name="Celniker S.E."/>
        </authorList>
    </citation>
    <scope>NUCLEOTIDE SEQUENCE</scope>
    <source>
        <strain evidence="9">QA-1986 374</strain>
    </source>
</reference>
<keyword evidence="3 9" id="KW-0762">Sugar transport</keyword>
<proteinExistence type="predicted"/>
<dbReference type="PROSITE" id="PS51100">
    <property type="entry name" value="PTS_EIIB_TYPE_3"/>
    <property type="match status" value="1"/>
</dbReference>
<evidence type="ECO:0000259" key="8">
    <source>
        <dbReference type="PROSITE" id="PS51100"/>
    </source>
</evidence>
<dbReference type="EMBL" id="CP101914">
    <property type="protein sequence ID" value="UUI01084.1"/>
    <property type="molecule type" value="Genomic_DNA"/>
</dbReference>
<evidence type="ECO:0000256" key="6">
    <source>
        <dbReference type="ARBA" id="ARBA00022777"/>
    </source>
</evidence>
<keyword evidence="2" id="KW-0597">Phosphoprotein</keyword>
<feature type="modified residue" description="Phosphocysteine; by EIIA" evidence="7">
    <location>
        <position position="8"/>
    </location>
</feature>
<sequence>MIKIGLFCFAGMSTSVLVTRMEKFASEHNLDCTVEAYSETEVTEKVKDLDIVLIGPQIKYYKKRIEGICEPYGVKTMVISNAAFGRMDAQQVITEAYALLGKDI</sequence>
<protein>
    <submittedName>
        <fullName evidence="9">PTS sugar transporter subunit IIB</fullName>
    </submittedName>
</protein>
<evidence type="ECO:0000256" key="1">
    <source>
        <dbReference type="ARBA" id="ARBA00022448"/>
    </source>
</evidence>
<evidence type="ECO:0000256" key="2">
    <source>
        <dbReference type="ARBA" id="ARBA00022553"/>
    </source>
</evidence>
<dbReference type="PANTHER" id="PTHR34581:SF2">
    <property type="entry name" value="PTS SYSTEM N,N'-DIACETYLCHITOBIOSE-SPECIFIC EIIB COMPONENT"/>
    <property type="match status" value="1"/>
</dbReference>
<dbReference type="CDD" id="cd05564">
    <property type="entry name" value="PTS_IIB_chitobiose_lichenan"/>
    <property type="match status" value="1"/>
</dbReference>
<accession>A0ABY5JMP4</accession>
<dbReference type="SUPFAM" id="SSF52794">
    <property type="entry name" value="PTS system IIB component-like"/>
    <property type="match status" value="1"/>
</dbReference>
<evidence type="ECO:0000256" key="3">
    <source>
        <dbReference type="ARBA" id="ARBA00022597"/>
    </source>
</evidence>
<keyword evidence="10" id="KW-1185">Reference proteome</keyword>
<dbReference type="RefSeq" id="WP_256706507.1">
    <property type="nucleotide sequence ID" value="NZ_CP101914.1"/>
</dbReference>
<keyword evidence="6" id="KW-0418">Kinase</keyword>
<dbReference type="InterPro" id="IPR013012">
    <property type="entry name" value="PTS_EIIB_3"/>
</dbReference>
<dbReference type="InterPro" id="IPR003501">
    <property type="entry name" value="PTS_EIIB_2/3"/>
</dbReference>
<evidence type="ECO:0000256" key="5">
    <source>
        <dbReference type="ARBA" id="ARBA00022683"/>
    </source>
</evidence>
<feature type="domain" description="PTS EIIB type-3" evidence="8">
    <location>
        <begin position="1"/>
        <end position="104"/>
    </location>
</feature>
<organism evidence="9 10">
    <name type="scientific">Oceanobacillus jeddahense</name>
    <dbReference type="NCBI Taxonomy" id="1462527"/>
    <lineage>
        <taxon>Bacteria</taxon>
        <taxon>Bacillati</taxon>
        <taxon>Bacillota</taxon>
        <taxon>Bacilli</taxon>
        <taxon>Bacillales</taxon>
        <taxon>Bacillaceae</taxon>
        <taxon>Oceanobacillus</taxon>
    </lineage>
</organism>
<evidence type="ECO:0000256" key="7">
    <source>
        <dbReference type="PROSITE-ProRule" id="PRU00423"/>
    </source>
</evidence>
<keyword evidence="1" id="KW-0813">Transport</keyword>
<dbReference type="Proteomes" id="UP001059773">
    <property type="component" value="Chromosome"/>
</dbReference>
<dbReference type="InterPro" id="IPR036095">
    <property type="entry name" value="PTS_EIIB-like_sf"/>
</dbReference>
<name>A0ABY5JMP4_9BACI</name>
<keyword evidence="5" id="KW-0598">Phosphotransferase system</keyword>
<dbReference type="PANTHER" id="PTHR34581">
    <property type="entry name" value="PTS SYSTEM N,N'-DIACETYLCHITOBIOSE-SPECIFIC EIIB COMPONENT"/>
    <property type="match status" value="1"/>
</dbReference>
<keyword evidence="4" id="KW-0808">Transferase</keyword>
<evidence type="ECO:0000256" key="4">
    <source>
        <dbReference type="ARBA" id="ARBA00022679"/>
    </source>
</evidence>
<dbReference type="Pfam" id="PF02302">
    <property type="entry name" value="PTS_IIB"/>
    <property type="match status" value="1"/>
</dbReference>
<dbReference type="Gene3D" id="3.40.50.2300">
    <property type="match status" value="1"/>
</dbReference>
<evidence type="ECO:0000313" key="10">
    <source>
        <dbReference type="Proteomes" id="UP001059773"/>
    </source>
</evidence>
<gene>
    <name evidence="9" type="ORF">NP439_13510</name>
</gene>
<evidence type="ECO:0000313" key="9">
    <source>
        <dbReference type="EMBL" id="UUI01084.1"/>
    </source>
</evidence>
<dbReference type="InterPro" id="IPR051819">
    <property type="entry name" value="PTS_sugar-specific_EIIB"/>
</dbReference>